<dbReference type="InterPro" id="IPR052055">
    <property type="entry name" value="Hepadnavirus_pol/RT"/>
</dbReference>
<gene>
    <name evidence="2" type="ORF">ADEAN_000260400</name>
</gene>
<dbReference type="InterPro" id="IPR043502">
    <property type="entry name" value="DNA/RNA_pol_sf"/>
</dbReference>
<dbReference type="OrthoDB" id="247557at2759"/>
<dbReference type="CDD" id="cd09275">
    <property type="entry name" value="RNase_HI_RT_DIRS1"/>
    <property type="match status" value="1"/>
</dbReference>
<name>A0A7G2C7Z5_9TRYP</name>
<dbReference type="PANTHER" id="PTHR33050">
    <property type="entry name" value="REVERSE TRANSCRIPTASE DOMAIN-CONTAINING PROTEIN"/>
    <property type="match status" value="1"/>
</dbReference>
<dbReference type="Proteomes" id="UP000515908">
    <property type="component" value="Chromosome 04"/>
</dbReference>
<evidence type="ECO:0000259" key="1">
    <source>
        <dbReference type="Pfam" id="PF00078"/>
    </source>
</evidence>
<sequence length="529" mass="60139">MGRFPLPRTRFPAGEHSILPRRSLARLPRSEIERAAPLHVQRISPLDLGSIRSRMNEGKRKRFDALWQLLHEALRALQAGGTAHQLTPADAHTLRDAHLIEPLTKEQGLVASAFSVVEEKHGKLRRRFILWPKVVNEWLAAQEYKPEYELPTQPWPSVLAECGGVTDLTTSFFQVELPPELRPLFTMVAEDGSRYQMRVLPMGLSISPEIMQMITATLAGHPDYAANPYSSVHVNVWIDNIQVTGPKPKVQTVLRDIKRTASQCGITLNEDETLVSTEYTFAGIRFNHNDKTVALGEKAHRKLCSDYKEHYTLEELERLFGKLWFAARVLDIPVQRCWWFLKSVRRQFSKWSRGLLTGSSTAALSTSARRQMDRWYTWAAENKPRVIRNLPVSNSEFDLFTDSTLDGWGAVCINRATKRTIIMGARWPTRSDNINAAETRAVFCAFQALIPELPRGAQIHLHVDNTSALASLRKGYARSEAINAELHTRLSELPYHIQADYVQSAANPADYPSRNPMYQATRVRYMRHG</sequence>
<protein>
    <submittedName>
        <fullName evidence="2">Reverse transcriptase (RNA-dependent DNA polymerase), putative</fullName>
    </submittedName>
</protein>
<dbReference type="Gene3D" id="3.30.70.270">
    <property type="match status" value="1"/>
</dbReference>
<dbReference type="InterPro" id="IPR000477">
    <property type="entry name" value="RT_dom"/>
</dbReference>
<evidence type="ECO:0000313" key="3">
    <source>
        <dbReference type="Proteomes" id="UP000515908"/>
    </source>
</evidence>
<dbReference type="SUPFAM" id="SSF56672">
    <property type="entry name" value="DNA/RNA polymerases"/>
    <property type="match status" value="1"/>
</dbReference>
<keyword evidence="2" id="KW-0548">Nucleotidyltransferase</keyword>
<dbReference type="PANTHER" id="PTHR33050:SF7">
    <property type="entry name" value="RIBONUCLEASE H"/>
    <property type="match status" value="1"/>
</dbReference>
<reference evidence="2 3" key="1">
    <citation type="submission" date="2020-08" db="EMBL/GenBank/DDBJ databases">
        <authorList>
            <person name="Newling K."/>
            <person name="Davey J."/>
            <person name="Forrester S."/>
        </authorList>
    </citation>
    <scope>NUCLEOTIDE SEQUENCE [LARGE SCALE GENOMIC DNA]</scope>
    <source>
        <strain evidence="3">Crithidia deanei Carvalho (ATCC PRA-265)</strain>
    </source>
</reference>
<organism evidence="2 3">
    <name type="scientific">Angomonas deanei</name>
    <dbReference type="NCBI Taxonomy" id="59799"/>
    <lineage>
        <taxon>Eukaryota</taxon>
        <taxon>Discoba</taxon>
        <taxon>Euglenozoa</taxon>
        <taxon>Kinetoplastea</taxon>
        <taxon>Metakinetoplastina</taxon>
        <taxon>Trypanosomatida</taxon>
        <taxon>Trypanosomatidae</taxon>
        <taxon>Strigomonadinae</taxon>
        <taxon>Angomonas</taxon>
    </lineage>
</organism>
<dbReference type="Gene3D" id="3.10.10.10">
    <property type="entry name" value="HIV Type 1 Reverse Transcriptase, subunit A, domain 1"/>
    <property type="match status" value="1"/>
</dbReference>
<dbReference type="Pfam" id="PF00078">
    <property type="entry name" value="RVT_1"/>
    <property type="match status" value="1"/>
</dbReference>
<dbReference type="VEuPathDB" id="TriTrypDB:ADEAN_000260400"/>
<feature type="domain" description="Reverse transcriptase" evidence="1">
    <location>
        <begin position="165"/>
        <end position="284"/>
    </location>
</feature>
<keyword evidence="2" id="KW-0695">RNA-directed DNA polymerase</keyword>
<evidence type="ECO:0000313" key="2">
    <source>
        <dbReference type="EMBL" id="CAD2215151.1"/>
    </source>
</evidence>
<dbReference type="InterPro" id="IPR043128">
    <property type="entry name" value="Rev_trsase/Diguanyl_cyclase"/>
</dbReference>
<proteinExistence type="predicted"/>
<dbReference type="EMBL" id="LR877148">
    <property type="protein sequence ID" value="CAD2215151.1"/>
    <property type="molecule type" value="Genomic_DNA"/>
</dbReference>
<keyword evidence="3" id="KW-1185">Reference proteome</keyword>
<keyword evidence="2" id="KW-0808">Transferase</keyword>
<accession>A0A7G2C7Z5</accession>
<dbReference type="AlphaFoldDB" id="A0A7G2C7Z5"/>
<dbReference type="GO" id="GO:0003964">
    <property type="term" value="F:RNA-directed DNA polymerase activity"/>
    <property type="evidence" value="ECO:0007669"/>
    <property type="project" value="UniProtKB-KW"/>
</dbReference>